<accession>A0A941DA77</accession>
<dbReference type="GO" id="GO:0016747">
    <property type="term" value="F:acyltransferase activity, transferring groups other than amino-acyl groups"/>
    <property type="evidence" value="ECO:0007669"/>
    <property type="project" value="InterPro"/>
</dbReference>
<organism evidence="2 3">
    <name type="scientific">Phycicoccus avicenniae</name>
    <dbReference type="NCBI Taxonomy" id="2828860"/>
    <lineage>
        <taxon>Bacteria</taxon>
        <taxon>Bacillati</taxon>
        <taxon>Actinomycetota</taxon>
        <taxon>Actinomycetes</taxon>
        <taxon>Micrococcales</taxon>
        <taxon>Intrasporangiaceae</taxon>
        <taxon>Phycicoccus</taxon>
    </lineage>
</organism>
<dbReference type="PROSITE" id="PS51186">
    <property type="entry name" value="GNAT"/>
    <property type="match status" value="1"/>
</dbReference>
<dbReference type="SUPFAM" id="SSF55729">
    <property type="entry name" value="Acyl-CoA N-acyltransferases (Nat)"/>
    <property type="match status" value="1"/>
</dbReference>
<dbReference type="CDD" id="cd04301">
    <property type="entry name" value="NAT_SF"/>
    <property type="match status" value="1"/>
</dbReference>
<gene>
    <name evidence="2" type="ORF">KC207_16280</name>
</gene>
<dbReference type="EMBL" id="JAGSNF010000024">
    <property type="protein sequence ID" value="MBR7744853.1"/>
    <property type="molecule type" value="Genomic_DNA"/>
</dbReference>
<dbReference type="InterPro" id="IPR016181">
    <property type="entry name" value="Acyl_CoA_acyltransferase"/>
</dbReference>
<protein>
    <submittedName>
        <fullName evidence="2">GNAT family N-acetyltransferase</fullName>
    </submittedName>
</protein>
<reference evidence="2" key="1">
    <citation type="submission" date="2021-04" db="EMBL/GenBank/DDBJ databases">
        <title>Phycicoccus avicenniae sp. nov., a novel endophytic actinomycetes isolated from branch of Avicennia mariana.</title>
        <authorList>
            <person name="Tuo L."/>
        </authorList>
    </citation>
    <scope>NUCLEOTIDE SEQUENCE</scope>
    <source>
        <strain evidence="2">BSK3Z-2</strain>
    </source>
</reference>
<dbReference type="RefSeq" id="WP_211604378.1">
    <property type="nucleotide sequence ID" value="NZ_JAGSNF010000024.1"/>
</dbReference>
<evidence type="ECO:0000259" key="1">
    <source>
        <dbReference type="PROSITE" id="PS51186"/>
    </source>
</evidence>
<dbReference type="AlphaFoldDB" id="A0A941DA77"/>
<evidence type="ECO:0000313" key="2">
    <source>
        <dbReference type="EMBL" id="MBR7744853.1"/>
    </source>
</evidence>
<name>A0A941DA77_9MICO</name>
<dbReference type="InterPro" id="IPR000182">
    <property type="entry name" value="GNAT_dom"/>
</dbReference>
<feature type="domain" description="N-acetyltransferase" evidence="1">
    <location>
        <begin position="1"/>
        <end position="152"/>
    </location>
</feature>
<comment type="caution">
    <text evidence="2">The sequence shown here is derived from an EMBL/GenBank/DDBJ whole genome shotgun (WGS) entry which is preliminary data.</text>
</comment>
<sequence>MTTAPVLVDPALTVPLRRRVLRPHQTLAEVAAAMDGPETVALAVLGDAGEPVACVLAAPEPPPVPLGEGLPAGGEWRLRGMATDPARRGEGLGRLVLDAVLVDLAGRGAALVWCNARTPARTLYARAGFVVVGDPWDEPDIGPHVRMWTRLPVPVTGG</sequence>
<proteinExistence type="predicted"/>
<keyword evidence="3" id="KW-1185">Reference proteome</keyword>
<dbReference type="Proteomes" id="UP000677016">
    <property type="component" value="Unassembled WGS sequence"/>
</dbReference>
<evidence type="ECO:0000313" key="3">
    <source>
        <dbReference type="Proteomes" id="UP000677016"/>
    </source>
</evidence>
<dbReference type="Pfam" id="PF00583">
    <property type="entry name" value="Acetyltransf_1"/>
    <property type="match status" value="1"/>
</dbReference>
<dbReference type="Gene3D" id="3.40.630.30">
    <property type="match status" value="1"/>
</dbReference>